<name>A0A2R8CIQ4_9GAMM</name>
<gene>
    <name evidence="2" type="ORF">KSP9073_00693</name>
</gene>
<evidence type="ECO:0000313" key="2">
    <source>
        <dbReference type="EMBL" id="SPJ32692.1"/>
    </source>
</evidence>
<dbReference type="EMBL" id="ONZI01000001">
    <property type="protein sequence ID" value="SPJ32692.1"/>
    <property type="molecule type" value="Genomic_DNA"/>
</dbReference>
<feature type="compositionally biased region" description="Basic and acidic residues" evidence="1">
    <location>
        <begin position="429"/>
        <end position="439"/>
    </location>
</feature>
<dbReference type="Pfam" id="PF06074">
    <property type="entry name" value="Portal_Mu"/>
    <property type="match status" value="1"/>
</dbReference>
<dbReference type="InterPro" id="IPR009279">
    <property type="entry name" value="Portal_Mu"/>
</dbReference>
<proteinExistence type="predicted"/>
<protein>
    <recommendedName>
        <fullName evidence="4">Portal protein</fullName>
    </recommendedName>
</protein>
<evidence type="ECO:0008006" key="4">
    <source>
        <dbReference type="Google" id="ProtNLM"/>
    </source>
</evidence>
<dbReference type="Proteomes" id="UP000244934">
    <property type="component" value="Unassembled WGS sequence"/>
</dbReference>
<dbReference type="OrthoDB" id="7059604at2"/>
<feature type="compositionally biased region" description="Basic and acidic residues" evidence="1">
    <location>
        <begin position="395"/>
        <end position="405"/>
    </location>
</feature>
<organism evidence="2 3">
    <name type="scientific">Kushneria phyllosphaerae</name>
    <dbReference type="NCBI Taxonomy" id="2100822"/>
    <lineage>
        <taxon>Bacteria</taxon>
        <taxon>Pseudomonadati</taxon>
        <taxon>Pseudomonadota</taxon>
        <taxon>Gammaproteobacteria</taxon>
        <taxon>Oceanospirillales</taxon>
        <taxon>Halomonadaceae</taxon>
        <taxon>Kushneria</taxon>
    </lineage>
</organism>
<keyword evidence="3" id="KW-1185">Reference proteome</keyword>
<evidence type="ECO:0000313" key="3">
    <source>
        <dbReference type="Proteomes" id="UP000244934"/>
    </source>
</evidence>
<dbReference type="RefSeq" id="WP_108841519.1">
    <property type="nucleotide sequence ID" value="NZ_ONZI01000001.1"/>
</dbReference>
<evidence type="ECO:0000256" key="1">
    <source>
        <dbReference type="SAM" id="MobiDB-lite"/>
    </source>
</evidence>
<dbReference type="AlphaFoldDB" id="A0A2R8CIQ4"/>
<accession>A0A2R8CIQ4</accession>
<reference evidence="3" key="1">
    <citation type="submission" date="2018-03" db="EMBL/GenBank/DDBJ databases">
        <authorList>
            <person name="Navarro De La Torre S."/>
        </authorList>
    </citation>
    <scope>NUCLEOTIDE SEQUENCE [LARGE SCALE GENOMIC DNA]</scope>
    <source>
        <strain evidence="3">EAod3</strain>
    </source>
</reference>
<feature type="compositionally biased region" description="Polar residues" evidence="1">
    <location>
        <begin position="413"/>
        <end position="425"/>
    </location>
</feature>
<feature type="region of interest" description="Disordered" evidence="1">
    <location>
        <begin position="395"/>
        <end position="439"/>
    </location>
</feature>
<sequence>MANLQRQQSSPLHIENSIIHSGRRELSPELFPQTARDMMQDSTISGAMAFIKSILNKPFRIEYHEKSTQAEKALIDDLNTSLGSLNSYTPYQLMSNILGACEYGYSVHEVVLTRNSNGRMVFGNISPIHPSTINRFQFDNGRLKQLELGPVQNDGKVVDISIQRDRTINGDKVLLFRLNPSQDNPLGTSMLHSVWSAWKQKSVIEEYSLIAVAKNMSGVLNIELPSEYISKFHTDPMSDEAMYVQQVMDQAQLMHAGKSSFVMTPSDVYDGGQRMFNVTTIGTNTADNAQAIEHIQRLDTAILISLQSLILQLGADSNGSNALSESKTYLLEIFVSSLQRMIADEFAKALKMAFKANGMSEDRLPRIVFEDTTEVDWDVFSKAFQRLTQSGAITPDRDLENHIRDTLGAPRSSGYQRSQRAQAITTADPDERLETDKQA</sequence>